<dbReference type="RefSeq" id="XP_020054510.1">
    <property type="nucleotide sequence ID" value="XM_020196606.1"/>
</dbReference>
<dbReference type="STRING" id="690307.A0A1L9WPV3"/>
<dbReference type="OMA" id="NEVHQAQ"/>
<reference evidence="3" key="1">
    <citation type="journal article" date="2017" name="Genome Biol.">
        <title>Comparative genomics reveals high biological diversity and specific adaptations in the industrially and medically important fungal genus Aspergillus.</title>
        <authorList>
            <person name="de Vries R.P."/>
            <person name="Riley R."/>
            <person name="Wiebenga A."/>
            <person name="Aguilar-Osorio G."/>
            <person name="Amillis S."/>
            <person name="Uchima C.A."/>
            <person name="Anderluh G."/>
            <person name="Asadollahi M."/>
            <person name="Askin M."/>
            <person name="Barry K."/>
            <person name="Battaglia E."/>
            <person name="Bayram O."/>
            <person name="Benocci T."/>
            <person name="Braus-Stromeyer S.A."/>
            <person name="Caldana C."/>
            <person name="Canovas D."/>
            <person name="Cerqueira G.C."/>
            <person name="Chen F."/>
            <person name="Chen W."/>
            <person name="Choi C."/>
            <person name="Clum A."/>
            <person name="Dos Santos R.A."/>
            <person name="Damasio A.R."/>
            <person name="Diallinas G."/>
            <person name="Emri T."/>
            <person name="Fekete E."/>
            <person name="Flipphi M."/>
            <person name="Freyberg S."/>
            <person name="Gallo A."/>
            <person name="Gournas C."/>
            <person name="Habgood R."/>
            <person name="Hainaut M."/>
            <person name="Harispe M.L."/>
            <person name="Henrissat B."/>
            <person name="Hilden K.S."/>
            <person name="Hope R."/>
            <person name="Hossain A."/>
            <person name="Karabika E."/>
            <person name="Karaffa L."/>
            <person name="Karanyi Z."/>
            <person name="Krasevec N."/>
            <person name="Kuo A."/>
            <person name="Kusch H."/>
            <person name="LaButti K."/>
            <person name="Lagendijk E.L."/>
            <person name="Lapidus A."/>
            <person name="Levasseur A."/>
            <person name="Lindquist E."/>
            <person name="Lipzen A."/>
            <person name="Logrieco A.F."/>
            <person name="MacCabe A."/>
            <person name="Maekelae M.R."/>
            <person name="Malavazi I."/>
            <person name="Melin P."/>
            <person name="Meyer V."/>
            <person name="Mielnichuk N."/>
            <person name="Miskei M."/>
            <person name="Molnar A.P."/>
            <person name="Mule G."/>
            <person name="Ngan C.Y."/>
            <person name="Orejas M."/>
            <person name="Orosz E."/>
            <person name="Ouedraogo J.P."/>
            <person name="Overkamp K.M."/>
            <person name="Park H.-S."/>
            <person name="Perrone G."/>
            <person name="Piumi F."/>
            <person name="Punt P.J."/>
            <person name="Ram A.F."/>
            <person name="Ramon A."/>
            <person name="Rauscher S."/>
            <person name="Record E."/>
            <person name="Riano-Pachon D.M."/>
            <person name="Robert V."/>
            <person name="Roehrig J."/>
            <person name="Ruller R."/>
            <person name="Salamov A."/>
            <person name="Salih N.S."/>
            <person name="Samson R.A."/>
            <person name="Sandor E."/>
            <person name="Sanguinetti M."/>
            <person name="Schuetze T."/>
            <person name="Sepcic K."/>
            <person name="Shelest E."/>
            <person name="Sherlock G."/>
            <person name="Sophianopoulou V."/>
            <person name="Squina F.M."/>
            <person name="Sun H."/>
            <person name="Susca A."/>
            <person name="Todd R.B."/>
            <person name="Tsang A."/>
            <person name="Unkles S.E."/>
            <person name="van de Wiele N."/>
            <person name="van Rossen-Uffink D."/>
            <person name="Oliveira J.V."/>
            <person name="Vesth T.C."/>
            <person name="Visser J."/>
            <person name="Yu J.-H."/>
            <person name="Zhou M."/>
            <person name="Andersen M.R."/>
            <person name="Archer D.B."/>
            <person name="Baker S.E."/>
            <person name="Benoit I."/>
            <person name="Brakhage A.A."/>
            <person name="Braus G.H."/>
            <person name="Fischer R."/>
            <person name="Frisvad J.C."/>
            <person name="Goldman G.H."/>
            <person name="Houbraken J."/>
            <person name="Oakley B."/>
            <person name="Pocsi I."/>
            <person name="Scazzocchio C."/>
            <person name="Seiboth B."/>
            <person name="vanKuyk P.A."/>
            <person name="Wortman J."/>
            <person name="Dyer P.S."/>
            <person name="Grigoriev I.V."/>
        </authorList>
    </citation>
    <scope>NUCLEOTIDE SEQUENCE [LARGE SCALE GENOMIC DNA]</scope>
    <source>
        <strain evidence="3">ATCC 16872 / CBS 172.66 / WB 5094</strain>
    </source>
</reference>
<dbReference type="Pfam" id="PF00106">
    <property type="entry name" value="adh_short"/>
    <property type="match status" value="1"/>
</dbReference>
<dbReference type="InterPro" id="IPR036291">
    <property type="entry name" value="NAD(P)-bd_dom_sf"/>
</dbReference>
<evidence type="ECO:0008006" key="4">
    <source>
        <dbReference type="Google" id="ProtNLM"/>
    </source>
</evidence>
<dbReference type="VEuPathDB" id="FungiDB:ASPACDRAFT_123225"/>
<dbReference type="Gene3D" id="3.40.50.720">
    <property type="entry name" value="NAD(P)-binding Rossmann-like Domain"/>
    <property type="match status" value="1"/>
</dbReference>
<evidence type="ECO:0000313" key="3">
    <source>
        <dbReference type="Proteomes" id="UP000184546"/>
    </source>
</evidence>
<dbReference type="GeneID" id="30970420"/>
<dbReference type="InterPro" id="IPR002347">
    <property type="entry name" value="SDR_fam"/>
</dbReference>
<feature type="transmembrane region" description="Helical" evidence="1">
    <location>
        <begin position="9"/>
        <end position="31"/>
    </location>
</feature>
<dbReference type="PANTHER" id="PTHR43431">
    <property type="entry name" value="OXIDOREDUCTASE, SHORT CHAIN DEHYDROGENASE/REDUCTASE FAMILY (AFU_ORTHOLOGUE AFUA_5G14000)"/>
    <property type="match status" value="1"/>
</dbReference>
<accession>A0A1L9WPV3</accession>
<dbReference type="SUPFAM" id="SSF51735">
    <property type="entry name" value="NAD(P)-binding Rossmann-fold domains"/>
    <property type="match status" value="1"/>
</dbReference>
<keyword evidence="3" id="KW-1185">Reference proteome</keyword>
<dbReference type="EMBL" id="KV878981">
    <property type="protein sequence ID" value="OJJ98170.1"/>
    <property type="molecule type" value="Genomic_DNA"/>
</dbReference>
<dbReference type="Proteomes" id="UP000184546">
    <property type="component" value="Unassembled WGS sequence"/>
</dbReference>
<name>A0A1L9WPV3_ASPA1</name>
<protein>
    <recommendedName>
        <fullName evidence="4">Ketoreductase (KR) domain-containing protein</fullName>
    </recommendedName>
</protein>
<keyword evidence="1" id="KW-0812">Transmembrane</keyword>
<keyword evidence="1" id="KW-0472">Membrane</keyword>
<dbReference type="AlphaFoldDB" id="A0A1L9WPV3"/>
<dbReference type="OrthoDB" id="5336600at2759"/>
<dbReference type="PANTHER" id="PTHR43431:SF1">
    <property type="entry name" value="OS08G0476300 PROTEIN"/>
    <property type="match status" value="1"/>
</dbReference>
<keyword evidence="1" id="KW-1133">Transmembrane helix</keyword>
<gene>
    <name evidence="2" type="ORF">ASPACDRAFT_123225</name>
</gene>
<proteinExistence type="predicted"/>
<organism evidence="2 3">
    <name type="scientific">Aspergillus aculeatus (strain ATCC 16872 / CBS 172.66 / WB 5094)</name>
    <dbReference type="NCBI Taxonomy" id="690307"/>
    <lineage>
        <taxon>Eukaryota</taxon>
        <taxon>Fungi</taxon>
        <taxon>Dikarya</taxon>
        <taxon>Ascomycota</taxon>
        <taxon>Pezizomycotina</taxon>
        <taxon>Eurotiomycetes</taxon>
        <taxon>Eurotiomycetidae</taxon>
        <taxon>Eurotiales</taxon>
        <taxon>Aspergillaceae</taxon>
        <taxon>Aspergillus</taxon>
        <taxon>Aspergillus subgen. Circumdati</taxon>
    </lineage>
</organism>
<evidence type="ECO:0000313" key="2">
    <source>
        <dbReference type="EMBL" id="OJJ98170.1"/>
    </source>
</evidence>
<evidence type="ECO:0000256" key="1">
    <source>
        <dbReference type="SAM" id="Phobius"/>
    </source>
</evidence>
<sequence length="247" mass="26844">MTISENRNIIIVGVGSLMSKSLALWLASLGWNIALISRSEQNLSAIAKEVREAQKSPAAKVLYRTADAGEPASLTAALDWCLQELGGTLDVLCYNAARVTVTDITNTTPEELQEDFKVSAVGTLVAGQWFAGENHARVNRVTQGEWPLFLVTGGILDKEPQPIFASLSSVKAASQTLSRLFAEALPDKAKILVGMPLITGRVVSPDTAGYQPKFDPVTAVVSVFKPFFEDREARRDGKLGWVVERYH</sequence>